<reference evidence="1 2" key="1">
    <citation type="submission" date="2019-08" db="EMBL/GenBank/DDBJ databases">
        <authorList>
            <person name="Dong K."/>
        </authorList>
    </citation>
    <scope>NUCLEOTIDE SEQUENCE [LARGE SCALE GENOMIC DNA]</scope>
    <source>
        <strain evidence="1 2">JCM14558</strain>
    </source>
</reference>
<dbReference type="Proteomes" id="UP000321034">
    <property type="component" value="Unassembled WGS sequence"/>
</dbReference>
<evidence type="ECO:0000313" key="2">
    <source>
        <dbReference type="Proteomes" id="UP000321034"/>
    </source>
</evidence>
<organism evidence="1 2">
    <name type="scientific">Microbacterium hatanonis</name>
    <dbReference type="NCBI Taxonomy" id="404366"/>
    <lineage>
        <taxon>Bacteria</taxon>
        <taxon>Bacillati</taxon>
        <taxon>Actinomycetota</taxon>
        <taxon>Actinomycetes</taxon>
        <taxon>Micrococcales</taxon>
        <taxon>Microbacteriaceae</taxon>
        <taxon>Microbacterium</taxon>
    </lineage>
</organism>
<dbReference type="EMBL" id="VRSV01000002">
    <property type="protein sequence ID" value="TXK09608.1"/>
    <property type="molecule type" value="Genomic_DNA"/>
</dbReference>
<evidence type="ECO:0000313" key="1">
    <source>
        <dbReference type="EMBL" id="TXK09608.1"/>
    </source>
</evidence>
<name>A0A5C8HUP2_9MICO</name>
<dbReference type="RefSeq" id="WP_147894814.1">
    <property type="nucleotide sequence ID" value="NZ_BAAANR010000001.1"/>
</dbReference>
<sequence length="174" mass="18175">MDEQTLDIFSAARARRDVARIREALAEVRSGDVARVIVRSPRYGLYAVEGPVRIGVGGQPIVGDVILATSSEIQRIELGVAAPEADADAEVVDPGSLSHGTPVRAILQTPTHGVFAVTGPVTSGNDAFLLVGSWIVADGGAIAPRVVSIERLDGVDLHEGNVPPLRSVLVDAEV</sequence>
<comment type="caution">
    <text evidence="1">The sequence shown here is derived from an EMBL/GenBank/DDBJ whole genome shotgun (WGS) entry which is preliminary data.</text>
</comment>
<dbReference type="OrthoDB" id="5064123at2"/>
<proteinExistence type="predicted"/>
<protein>
    <submittedName>
        <fullName evidence="1">Uncharacterized protein</fullName>
    </submittedName>
</protein>
<dbReference type="AlphaFoldDB" id="A0A5C8HUP2"/>
<accession>A0A5C8HUP2</accession>
<keyword evidence="2" id="KW-1185">Reference proteome</keyword>
<gene>
    <name evidence="1" type="ORF">FVP77_11895</name>
</gene>